<evidence type="ECO:0000313" key="1">
    <source>
        <dbReference type="EMBL" id="CAH2306929.1"/>
    </source>
</evidence>
<proteinExistence type="predicted"/>
<reference evidence="1" key="1">
    <citation type="submission" date="2022-03" db="EMBL/GenBank/DDBJ databases">
        <authorList>
            <person name="Alioto T."/>
            <person name="Alioto T."/>
            <person name="Gomez Garrido J."/>
        </authorList>
    </citation>
    <scope>NUCLEOTIDE SEQUENCE</scope>
</reference>
<gene>
    <name evidence="1" type="ORF">PECUL_23A057240</name>
</gene>
<dbReference type="AlphaFoldDB" id="A0AAD1SRL2"/>
<organism evidence="1 2">
    <name type="scientific">Pelobates cultripes</name>
    <name type="common">Western spadefoot toad</name>
    <dbReference type="NCBI Taxonomy" id="61616"/>
    <lineage>
        <taxon>Eukaryota</taxon>
        <taxon>Metazoa</taxon>
        <taxon>Chordata</taxon>
        <taxon>Craniata</taxon>
        <taxon>Vertebrata</taxon>
        <taxon>Euteleostomi</taxon>
        <taxon>Amphibia</taxon>
        <taxon>Batrachia</taxon>
        <taxon>Anura</taxon>
        <taxon>Pelobatoidea</taxon>
        <taxon>Pelobatidae</taxon>
        <taxon>Pelobates</taxon>
    </lineage>
</organism>
<sequence>MTAAIRTPSRWNPGRRLHRKDVTTRIWHAAVPEVRPTRDMWKKVFINTFFHMSRGGTHTSRVVRSNQTDVMSA</sequence>
<protein>
    <submittedName>
        <fullName evidence="1">Uncharacterized protein</fullName>
    </submittedName>
</protein>
<keyword evidence="2" id="KW-1185">Reference proteome</keyword>
<dbReference type="Proteomes" id="UP001295444">
    <property type="component" value="Chromosome 07"/>
</dbReference>
<accession>A0AAD1SRL2</accession>
<name>A0AAD1SRL2_PELCU</name>
<dbReference type="EMBL" id="OW240918">
    <property type="protein sequence ID" value="CAH2306929.1"/>
    <property type="molecule type" value="Genomic_DNA"/>
</dbReference>
<evidence type="ECO:0000313" key="2">
    <source>
        <dbReference type="Proteomes" id="UP001295444"/>
    </source>
</evidence>